<proteinExistence type="predicted"/>
<gene>
    <name evidence="2" type="ORF">U0R22_004346</name>
</gene>
<feature type="signal peptide" evidence="1">
    <location>
        <begin position="1"/>
        <end position="19"/>
    </location>
</feature>
<dbReference type="RefSeq" id="WP_322414936.1">
    <property type="nucleotide sequence ID" value="NZ_CP139858.1"/>
</dbReference>
<sequence length="139" mass="15371">MGMKACRAWVIGTRSLALAAACSLALPFIGVTATQAKSGDRWQSVDAAVREARRMDKAGMRPTSIDCKLGRGLLIVVRLEYVKSGLPKPFWQFDAGDAARIAKAENFARSVDMPRTQIKTFRNPSTGEKFYCAIWSREK</sequence>
<reference evidence="2 3" key="1">
    <citation type="submission" date="2023-11" db="EMBL/GenBank/DDBJ databases">
        <authorList>
            <person name="Panchal A.K."/>
            <person name="Meaney J.S."/>
            <person name="Karas B.J."/>
            <person name="diCenzo G.C."/>
        </authorList>
    </citation>
    <scope>NUCLEOTIDE SEQUENCE [LARGE SCALE GENOMIC DNA]</scope>
    <source>
        <strain evidence="2 3">NZP2235</strain>
    </source>
</reference>
<feature type="chain" id="PRO_5045348519" evidence="1">
    <location>
        <begin position="20"/>
        <end position="139"/>
    </location>
</feature>
<evidence type="ECO:0000313" key="3">
    <source>
        <dbReference type="Proteomes" id="UP001322481"/>
    </source>
</evidence>
<dbReference type="EMBL" id="CP139858">
    <property type="protein sequence ID" value="WQC00148.1"/>
    <property type="molecule type" value="Genomic_DNA"/>
</dbReference>
<accession>A0ABZ0VRP6</accession>
<organism evidence="2 3">
    <name type="scientific">Mesorhizobium huakuii</name>
    <dbReference type="NCBI Taxonomy" id="28104"/>
    <lineage>
        <taxon>Bacteria</taxon>
        <taxon>Pseudomonadati</taxon>
        <taxon>Pseudomonadota</taxon>
        <taxon>Alphaproteobacteria</taxon>
        <taxon>Hyphomicrobiales</taxon>
        <taxon>Phyllobacteriaceae</taxon>
        <taxon>Mesorhizobium</taxon>
    </lineage>
</organism>
<dbReference type="Proteomes" id="UP001322481">
    <property type="component" value="Chromosome"/>
</dbReference>
<keyword evidence="3" id="KW-1185">Reference proteome</keyword>
<evidence type="ECO:0000256" key="1">
    <source>
        <dbReference type="SAM" id="SignalP"/>
    </source>
</evidence>
<protein>
    <submittedName>
        <fullName evidence="2">Uncharacterized protein</fullName>
    </submittedName>
</protein>
<evidence type="ECO:0000313" key="2">
    <source>
        <dbReference type="EMBL" id="WQC00148.1"/>
    </source>
</evidence>
<keyword evidence="1" id="KW-0732">Signal</keyword>
<name>A0ABZ0VRP6_9HYPH</name>